<dbReference type="GO" id="GO:0035435">
    <property type="term" value="P:phosphate ion transmembrane transport"/>
    <property type="evidence" value="ECO:0007669"/>
    <property type="project" value="TreeGrafter"/>
</dbReference>
<evidence type="ECO:0000313" key="10">
    <source>
        <dbReference type="Proteomes" id="UP000654075"/>
    </source>
</evidence>
<feature type="transmembrane region" description="Helical" evidence="7">
    <location>
        <begin position="215"/>
        <end position="233"/>
    </location>
</feature>
<feature type="chain" id="PRO_5032482271" description="Phosphate transporter" evidence="8">
    <location>
        <begin position="23"/>
        <end position="536"/>
    </location>
</feature>
<feature type="transmembrane region" description="Helical" evidence="7">
    <location>
        <begin position="120"/>
        <end position="138"/>
    </location>
</feature>
<comment type="caution">
    <text evidence="9">The sequence shown here is derived from an EMBL/GenBank/DDBJ whole genome shotgun (WGS) entry which is preliminary data.</text>
</comment>
<keyword evidence="2 7" id="KW-0813">Transport</keyword>
<evidence type="ECO:0000256" key="1">
    <source>
        <dbReference type="ARBA" id="ARBA00004141"/>
    </source>
</evidence>
<keyword evidence="5 7" id="KW-1133">Transmembrane helix</keyword>
<keyword evidence="3 7" id="KW-0592">Phosphate transport</keyword>
<dbReference type="GO" id="GO:0005315">
    <property type="term" value="F:phosphate transmembrane transporter activity"/>
    <property type="evidence" value="ECO:0007669"/>
    <property type="project" value="InterPro"/>
</dbReference>
<sequence length="536" mass="57383">MARTSCCHFSLVALLVLSPVAAHLEPTAQLNNVSDYQNNYSWILAVGIIAGFFMAWGIGANDVANSFATSVGSKALTLRQAVAIATVCEFVGCISMGASVTDTVRSGFIDEAYFKNNPEVLQLAMLAALLGAGTWLALCSSLGTPVSTTHSIIGSLVGVSLVANPNSLNTTQLGLVVLSWITSPLLSGILAASVFLLVRTFILRSPDAVSRGYKFYPVLLLITNLIFCMYVVFKNPQVEIKDFVAKTPGAAVGVALGLALFFTSVVFAITFRSIQRSTEAVEEEDVKKDSELAATAEAGANVVVEVSLGDALKPEAETQKAAVAGRFFDQDLHAQAMAEGGETQQMHESAEKFPAKTEKLFTYLQVVSACFDSLAHGANDVANSVGPLAAIVGIHQTAKVDSKIGKVGNISTAATKDSQKARFKSYDSNGDGTLDDSELKKVGWNKNIAGDKLVEKFGRRRRRTPKTLTEKDFLQFTCTSKDNLEHLLYKNCEPVCLDGFRANKELSCKINPAKQDATGNFQLATYYSGFSACGKK</sequence>
<feature type="transmembrane region" description="Helical" evidence="7">
    <location>
        <begin position="175"/>
        <end position="203"/>
    </location>
</feature>
<organism evidence="9 10">
    <name type="scientific">Polarella glacialis</name>
    <name type="common">Dinoflagellate</name>
    <dbReference type="NCBI Taxonomy" id="89957"/>
    <lineage>
        <taxon>Eukaryota</taxon>
        <taxon>Sar</taxon>
        <taxon>Alveolata</taxon>
        <taxon>Dinophyceae</taxon>
        <taxon>Suessiales</taxon>
        <taxon>Suessiaceae</taxon>
        <taxon>Polarella</taxon>
    </lineage>
</organism>
<feature type="transmembrane region" description="Helical" evidence="7">
    <location>
        <begin position="40"/>
        <end position="60"/>
    </location>
</feature>
<dbReference type="EMBL" id="CAJNNV010005524">
    <property type="protein sequence ID" value="CAE8592184.1"/>
    <property type="molecule type" value="Genomic_DNA"/>
</dbReference>
<dbReference type="GO" id="GO:0016020">
    <property type="term" value="C:membrane"/>
    <property type="evidence" value="ECO:0007669"/>
    <property type="project" value="UniProtKB-SubCell"/>
</dbReference>
<dbReference type="Pfam" id="PF01384">
    <property type="entry name" value="PHO4"/>
    <property type="match status" value="1"/>
</dbReference>
<comment type="similarity">
    <text evidence="7">Belongs to the inorganic phosphate transporter (PiT) (TC 2.A.20) family.</text>
</comment>
<evidence type="ECO:0000256" key="8">
    <source>
        <dbReference type="SAM" id="SignalP"/>
    </source>
</evidence>
<evidence type="ECO:0000256" key="5">
    <source>
        <dbReference type="ARBA" id="ARBA00022989"/>
    </source>
</evidence>
<evidence type="ECO:0000256" key="4">
    <source>
        <dbReference type="ARBA" id="ARBA00022692"/>
    </source>
</evidence>
<dbReference type="PANTHER" id="PTHR11101:SF80">
    <property type="entry name" value="PHOSPHATE TRANSPORTER"/>
    <property type="match status" value="1"/>
</dbReference>
<feature type="signal peptide" evidence="8">
    <location>
        <begin position="1"/>
        <end position="22"/>
    </location>
</feature>
<keyword evidence="6 7" id="KW-0472">Membrane</keyword>
<name>A0A813DW11_POLGL</name>
<feature type="transmembrane region" description="Helical" evidence="7">
    <location>
        <begin position="145"/>
        <end position="163"/>
    </location>
</feature>
<protein>
    <recommendedName>
        <fullName evidence="7">Phosphate transporter</fullName>
    </recommendedName>
</protein>
<comment type="function">
    <text evidence="7">Sodium-phosphate symporter.</text>
</comment>
<keyword evidence="10" id="KW-1185">Reference proteome</keyword>
<dbReference type="InterPro" id="IPR018247">
    <property type="entry name" value="EF_Hand_1_Ca_BS"/>
</dbReference>
<evidence type="ECO:0000256" key="6">
    <source>
        <dbReference type="ARBA" id="ARBA00023136"/>
    </source>
</evidence>
<keyword evidence="4 7" id="KW-0812">Transmembrane</keyword>
<feature type="transmembrane region" description="Helical" evidence="7">
    <location>
        <begin position="81"/>
        <end position="100"/>
    </location>
</feature>
<dbReference type="InterPro" id="IPR001204">
    <property type="entry name" value="Phos_transporter"/>
</dbReference>
<keyword evidence="8" id="KW-0732">Signal</keyword>
<dbReference type="PROSITE" id="PS00018">
    <property type="entry name" value="EF_HAND_1"/>
    <property type="match status" value="1"/>
</dbReference>
<dbReference type="PANTHER" id="PTHR11101">
    <property type="entry name" value="PHOSPHATE TRANSPORTER"/>
    <property type="match status" value="1"/>
</dbReference>
<evidence type="ECO:0000256" key="3">
    <source>
        <dbReference type="ARBA" id="ARBA00022592"/>
    </source>
</evidence>
<dbReference type="AlphaFoldDB" id="A0A813DW11"/>
<comment type="subcellular location">
    <subcellularLocation>
        <location evidence="1 7">Membrane</location>
        <topology evidence="1 7">Multi-pass membrane protein</topology>
    </subcellularLocation>
</comment>
<proteinExistence type="inferred from homology"/>
<dbReference type="Proteomes" id="UP000654075">
    <property type="component" value="Unassembled WGS sequence"/>
</dbReference>
<evidence type="ECO:0000313" key="9">
    <source>
        <dbReference type="EMBL" id="CAE8592184.1"/>
    </source>
</evidence>
<gene>
    <name evidence="9" type="ORF">PGLA1383_LOCUS10838</name>
</gene>
<evidence type="ECO:0000256" key="2">
    <source>
        <dbReference type="ARBA" id="ARBA00022448"/>
    </source>
</evidence>
<dbReference type="OrthoDB" id="430309at2759"/>
<accession>A0A813DW11</accession>
<evidence type="ECO:0000256" key="7">
    <source>
        <dbReference type="RuleBase" id="RU363058"/>
    </source>
</evidence>
<feature type="transmembrane region" description="Helical" evidence="7">
    <location>
        <begin position="253"/>
        <end position="271"/>
    </location>
</feature>
<reference evidence="9" key="1">
    <citation type="submission" date="2021-02" db="EMBL/GenBank/DDBJ databases">
        <authorList>
            <person name="Dougan E. K."/>
            <person name="Rhodes N."/>
            <person name="Thang M."/>
            <person name="Chan C."/>
        </authorList>
    </citation>
    <scope>NUCLEOTIDE SEQUENCE</scope>
</reference>